<comment type="similarity">
    <text evidence="2">Belongs to the RbfA family.</text>
</comment>
<name>A0A8A4TX45_SULCO</name>
<reference evidence="3" key="1">
    <citation type="submission" date="2021-03" db="EMBL/GenBank/DDBJ databases">
        <title>Acanthopleuribacteraceae sp. M133.</title>
        <authorList>
            <person name="Wang G."/>
        </authorList>
    </citation>
    <scope>NUCLEOTIDE SEQUENCE</scope>
    <source>
        <strain evidence="3">M133</strain>
    </source>
</reference>
<comment type="function">
    <text evidence="2">One of several proteins that assist in the late maturation steps of the functional core of the 30S ribosomal subunit. Associates with free 30S ribosomal subunits (but not with 30S subunits that are part of 70S ribosomes or polysomes). Required for efficient processing of 16S rRNA. May interact with the 5'-terminal helix region of 16S rRNA.</text>
</comment>
<dbReference type="PANTHER" id="PTHR33515">
    <property type="entry name" value="RIBOSOME-BINDING FACTOR A, CHLOROPLASTIC-RELATED"/>
    <property type="match status" value="1"/>
</dbReference>
<keyword evidence="4" id="KW-1185">Reference proteome</keyword>
<accession>A0A8A4TX45</accession>
<evidence type="ECO:0000256" key="1">
    <source>
        <dbReference type="ARBA" id="ARBA00022517"/>
    </source>
</evidence>
<dbReference type="InterPro" id="IPR015946">
    <property type="entry name" value="KH_dom-like_a/b"/>
</dbReference>
<evidence type="ECO:0000313" key="4">
    <source>
        <dbReference type="Proteomes" id="UP000663929"/>
    </source>
</evidence>
<organism evidence="3 4">
    <name type="scientific">Sulfidibacter corallicola</name>
    <dbReference type="NCBI Taxonomy" id="2818388"/>
    <lineage>
        <taxon>Bacteria</taxon>
        <taxon>Pseudomonadati</taxon>
        <taxon>Acidobacteriota</taxon>
        <taxon>Holophagae</taxon>
        <taxon>Acanthopleuribacterales</taxon>
        <taxon>Acanthopleuribacteraceae</taxon>
        <taxon>Sulfidibacter</taxon>
    </lineage>
</organism>
<dbReference type="SUPFAM" id="SSF89919">
    <property type="entry name" value="Ribosome-binding factor A, RbfA"/>
    <property type="match status" value="1"/>
</dbReference>
<keyword evidence="2" id="KW-0963">Cytoplasm</keyword>
<dbReference type="HAMAP" id="MF_00003">
    <property type="entry name" value="RbfA"/>
    <property type="match status" value="1"/>
</dbReference>
<dbReference type="EMBL" id="CP071793">
    <property type="protein sequence ID" value="QTD53542.1"/>
    <property type="molecule type" value="Genomic_DNA"/>
</dbReference>
<comment type="subunit">
    <text evidence="2">Monomer. Binds 30S ribosomal subunits, but not 50S ribosomal subunits or 70S ribosomes.</text>
</comment>
<dbReference type="InterPro" id="IPR020053">
    <property type="entry name" value="Ribosome-bd_factorA_CS"/>
</dbReference>
<dbReference type="Proteomes" id="UP000663929">
    <property type="component" value="Chromosome"/>
</dbReference>
<dbReference type="PROSITE" id="PS01319">
    <property type="entry name" value="RBFA"/>
    <property type="match status" value="1"/>
</dbReference>
<dbReference type="InterPro" id="IPR000238">
    <property type="entry name" value="RbfA"/>
</dbReference>
<dbReference type="GO" id="GO:0030490">
    <property type="term" value="P:maturation of SSU-rRNA"/>
    <property type="evidence" value="ECO:0007669"/>
    <property type="project" value="UniProtKB-UniRule"/>
</dbReference>
<gene>
    <name evidence="2 3" type="primary">rbfA</name>
    <name evidence="3" type="ORF">J3U87_13890</name>
</gene>
<dbReference type="PANTHER" id="PTHR33515:SF1">
    <property type="entry name" value="RIBOSOME-BINDING FACTOR A, CHLOROPLASTIC-RELATED"/>
    <property type="match status" value="1"/>
</dbReference>
<dbReference type="InterPro" id="IPR023799">
    <property type="entry name" value="RbfA_dom_sf"/>
</dbReference>
<sequence>MSNRLHNLAEQVRQVISYAINFEMGDPGFVGVTITRVKLSPDLQFADVLFTELDDGIDPEVPMRSFQRAKGALKRHIAQRVQMRRVPELRFHYDDDVKAERRINQILEGLKSGEATGDAGPDTVDEE</sequence>
<dbReference type="NCBIfam" id="TIGR00082">
    <property type="entry name" value="rbfA"/>
    <property type="match status" value="1"/>
</dbReference>
<comment type="subcellular location">
    <subcellularLocation>
        <location evidence="2">Cytoplasm</location>
    </subcellularLocation>
</comment>
<dbReference type="RefSeq" id="WP_237383644.1">
    <property type="nucleotide sequence ID" value="NZ_CP071793.1"/>
</dbReference>
<protein>
    <recommendedName>
        <fullName evidence="2">Ribosome-binding factor A</fullName>
    </recommendedName>
</protein>
<dbReference type="Pfam" id="PF02033">
    <property type="entry name" value="RBFA"/>
    <property type="match status" value="1"/>
</dbReference>
<dbReference type="Gene3D" id="3.30.300.20">
    <property type="match status" value="1"/>
</dbReference>
<proteinExistence type="inferred from homology"/>
<evidence type="ECO:0000313" key="3">
    <source>
        <dbReference type="EMBL" id="QTD53542.1"/>
    </source>
</evidence>
<evidence type="ECO:0000256" key="2">
    <source>
        <dbReference type="HAMAP-Rule" id="MF_00003"/>
    </source>
</evidence>
<keyword evidence="1 2" id="KW-0690">Ribosome biogenesis</keyword>
<dbReference type="GO" id="GO:0043024">
    <property type="term" value="F:ribosomal small subunit binding"/>
    <property type="evidence" value="ECO:0007669"/>
    <property type="project" value="TreeGrafter"/>
</dbReference>
<dbReference type="AlphaFoldDB" id="A0A8A4TX45"/>
<dbReference type="KEGG" id="scor:J3U87_13890"/>
<dbReference type="GO" id="GO:0005829">
    <property type="term" value="C:cytosol"/>
    <property type="evidence" value="ECO:0007669"/>
    <property type="project" value="TreeGrafter"/>
</dbReference>